<feature type="signal peptide" evidence="2">
    <location>
        <begin position="1"/>
        <end position="19"/>
    </location>
</feature>
<gene>
    <name evidence="3" type="ORF">CHS0354_020781</name>
</gene>
<sequence>MVPSLLLVTLAIDFPSTESQQEDTRRRGNSGKGTRKQAATNDTKGMTEKWQCKSFLCGSVILG</sequence>
<evidence type="ECO:0000256" key="2">
    <source>
        <dbReference type="SAM" id="SignalP"/>
    </source>
</evidence>
<evidence type="ECO:0000313" key="3">
    <source>
        <dbReference type="EMBL" id="KAK3589445.1"/>
    </source>
</evidence>
<keyword evidence="4" id="KW-1185">Reference proteome</keyword>
<feature type="region of interest" description="Disordered" evidence="1">
    <location>
        <begin position="17"/>
        <end position="45"/>
    </location>
</feature>
<evidence type="ECO:0008006" key="5">
    <source>
        <dbReference type="Google" id="ProtNLM"/>
    </source>
</evidence>
<reference evidence="3" key="2">
    <citation type="journal article" date="2021" name="Genome Biol. Evol.">
        <title>Developing a high-quality reference genome for a parasitic bivalve with doubly uniparental inheritance (Bivalvia: Unionida).</title>
        <authorList>
            <person name="Smith C.H."/>
        </authorList>
    </citation>
    <scope>NUCLEOTIDE SEQUENCE</scope>
    <source>
        <strain evidence="3">CHS0354</strain>
        <tissue evidence="3">Mantle</tissue>
    </source>
</reference>
<organism evidence="3 4">
    <name type="scientific">Potamilus streckersoni</name>
    <dbReference type="NCBI Taxonomy" id="2493646"/>
    <lineage>
        <taxon>Eukaryota</taxon>
        <taxon>Metazoa</taxon>
        <taxon>Spiralia</taxon>
        <taxon>Lophotrochozoa</taxon>
        <taxon>Mollusca</taxon>
        <taxon>Bivalvia</taxon>
        <taxon>Autobranchia</taxon>
        <taxon>Heteroconchia</taxon>
        <taxon>Palaeoheterodonta</taxon>
        <taxon>Unionida</taxon>
        <taxon>Unionoidea</taxon>
        <taxon>Unionidae</taxon>
        <taxon>Ambleminae</taxon>
        <taxon>Lampsilini</taxon>
        <taxon>Potamilus</taxon>
    </lineage>
</organism>
<feature type="chain" id="PRO_5042190897" description="Secreted protein" evidence="2">
    <location>
        <begin position="20"/>
        <end position="63"/>
    </location>
</feature>
<proteinExistence type="predicted"/>
<dbReference type="Proteomes" id="UP001195483">
    <property type="component" value="Unassembled WGS sequence"/>
</dbReference>
<name>A0AAE0SCD3_9BIVA</name>
<comment type="caution">
    <text evidence="3">The sequence shown here is derived from an EMBL/GenBank/DDBJ whole genome shotgun (WGS) entry which is preliminary data.</text>
</comment>
<evidence type="ECO:0000313" key="4">
    <source>
        <dbReference type="Proteomes" id="UP001195483"/>
    </source>
</evidence>
<accession>A0AAE0SCD3</accession>
<reference evidence="3" key="1">
    <citation type="journal article" date="2021" name="Genome Biol. Evol.">
        <title>A High-Quality Reference Genome for a Parasitic Bivalve with Doubly Uniparental Inheritance (Bivalvia: Unionida).</title>
        <authorList>
            <person name="Smith C.H."/>
        </authorList>
    </citation>
    <scope>NUCLEOTIDE SEQUENCE</scope>
    <source>
        <strain evidence="3">CHS0354</strain>
    </source>
</reference>
<protein>
    <recommendedName>
        <fullName evidence="5">Secreted protein</fullName>
    </recommendedName>
</protein>
<reference evidence="3" key="3">
    <citation type="submission" date="2023-05" db="EMBL/GenBank/DDBJ databases">
        <authorList>
            <person name="Smith C.H."/>
        </authorList>
    </citation>
    <scope>NUCLEOTIDE SEQUENCE</scope>
    <source>
        <strain evidence="3">CHS0354</strain>
        <tissue evidence="3">Mantle</tissue>
    </source>
</reference>
<dbReference type="EMBL" id="JAEAOA010001266">
    <property type="protein sequence ID" value="KAK3589445.1"/>
    <property type="molecule type" value="Genomic_DNA"/>
</dbReference>
<feature type="non-terminal residue" evidence="3">
    <location>
        <position position="63"/>
    </location>
</feature>
<dbReference type="AlphaFoldDB" id="A0AAE0SCD3"/>
<evidence type="ECO:0000256" key="1">
    <source>
        <dbReference type="SAM" id="MobiDB-lite"/>
    </source>
</evidence>
<keyword evidence="2" id="KW-0732">Signal</keyword>